<feature type="domain" description="Thioredoxin" evidence="6">
    <location>
        <begin position="14"/>
        <end position="167"/>
    </location>
</feature>
<gene>
    <name evidence="7" type="ORF">CO172_03670</name>
</gene>
<keyword evidence="4" id="KW-0676">Redox-active center</keyword>
<dbReference type="GO" id="GO:0042744">
    <property type="term" value="P:hydrogen peroxide catabolic process"/>
    <property type="evidence" value="ECO:0007669"/>
    <property type="project" value="TreeGrafter"/>
</dbReference>
<dbReference type="GO" id="GO:0033554">
    <property type="term" value="P:cellular response to stress"/>
    <property type="evidence" value="ECO:0007669"/>
    <property type="project" value="TreeGrafter"/>
</dbReference>
<dbReference type="GO" id="GO:0045454">
    <property type="term" value="P:cell redox homeostasis"/>
    <property type="evidence" value="ECO:0007669"/>
    <property type="project" value="TreeGrafter"/>
</dbReference>
<accession>A0A2M7XFT5</accession>
<dbReference type="PROSITE" id="PS51352">
    <property type="entry name" value="THIOREDOXIN_2"/>
    <property type="match status" value="1"/>
</dbReference>
<dbReference type="EMBL" id="PFWS01000058">
    <property type="protein sequence ID" value="PJA46728.1"/>
    <property type="molecule type" value="Genomic_DNA"/>
</dbReference>
<dbReference type="GO" id="GO:0006979">
    <property type="term" value="P:response to oxidative stress"/>
    <property type="evidence" value="ECO:0007669"/>
    <property type="project" value="TreeGrafter"/>
</dbReference>
<dbReference type="InterPro" id="IPR050217">
    <property type="entry name" value="Peroxiredoxin"/>
</dbReference>
<evidence type="ECO:0000259" key="6">
    <source>
        <dbReference type="PROSITE" id="PS51352"/>
    </source>
</evidence>
<feature type="active site" description="Cysteine sulfenic acid (-SOH) intermediate; for peroxidase activity" evidence="5">
    <location>
        <position position="60"/>
    </location>
</feature>
<evidence type="ECO:0000313" key="8">
    <source>
        <dbReference type="Proteomes" id="UP000229749"/>
    </source>
</evidence>
<name>A0A2M7XFT5_9BACT</name>
<dbReference type="AlphaFoldDB" id="A0A2M7XFT5"/>
<dbReference type="InterPro" id="IPR013766">
    <property type="entry name" value="Thioredoxin_domain"/>
</dbReference>
<dbReference type="GO" id="GO:0005829">
    <property type="term" value="C:cytosol"/>
    <property type="evidence" value="ECO:0007669"/>
    <property type="project" value="TreeGrafter"/>
</dbReference>
<dbReference type="InterPro" id="IPR000866">
    <property type="entry name" value="AhpC/TSA"/>
</dbReference>
<dbReference type="PANTHER" id="PTHR10681:SF121">
    <property type="entry name" value="ALKYL HYDROPEROXIDE REDUCTASE C"/>
    <property type="match status" value="1"/>
</dbReference>
<dbReference type="SUPFAM" id="SSF52833">
    <property type="entry name" value="Thioredoxin-like"/>
    <property type="match status" value="1"/>
</dbReference>
<evidence type="ECO:0000256" key="3">
    <source>
        <dbReference type="ARBA" id="ARBA00023002"/>
    </source>
</evidence>
<evidence type="ECO:0000256" key="1">
    <source>
        <dbReference type="ARBA" id="ARBA00022559"/>
    </source>
</evidence>
<dbReference type="Gene3D" id="3.40.30.10">
    <property type="entry name" value="Glutaredoxin"/>
    <property type="match status" value="1"/>
</dbReference>
<dbReference type="Proteomes" id="UP000229749">
    <property type="component" value="Unassembled WGS sequence"/>
</dbReference>
<protein>
    <submittedName>
        <fullName evidence="7">Thioredoxin peroxidase</fullName>
    </submittedName>
</protein>
<evidence type="ECO:0000256" key="4">
    <source>
        <dbReference type="ARBA" id="ARBA00023284"/>
    </source>
</evidence>
<dbReference type="InterPro" id="IPR024706">
    <property type="entry name" value="Peroxiredoxin_AhpC-typ"/>
</dbReference>
<proteinExistence type="predicted"/>
<evidence type="ECO:0000313" key="7">
    <source>
        <dbReference type="EMBL" id="PJA46728.1"/>
    </source>
</evidence>
<dbReference type="GO" id="GO:0008379">
    <property type="term" value="F:thioredoxin peroxidase activity"/>
    <property type="evidence" value="ECO:0007669"/>
    <property type="project" value="TreeGrafter"/>
</dbReference>
<dbReference type="PANTHER" id="PTHR10681">
    <property type="entry name" value="THIOREDOXIN PEROXIDASE"/>
    <property type="match status" value="1"/>
</dbReference>
<evidence type="ECO:0000256" key="5">
    <source>
        <dbReference type="PIRSR" id="PIRSR000239-1"/>
    </source>
</evidence>
<keyword evidence="2" id="KW-0049">Antioxidant</keyword>
<dbReference type="CDD" id="cd03015">
    <property type="entry name" value="PRX_Typ2cys"/>
    <property type="match status" value="1"/>
</dbReference>
<keyword evidence="3" id="KW-0560">Oxidoreductase</keyword>
<dbReference type="InterPro" id="IPR036249">
    <property type="entry name" value="Thioredoxin-like_sf"/>
</dbReference>
<sequence>MAFTQEEERAPQLAYVGRAAPDFTAEGVDGKGEFHTYSLRDFKNKWVVLFFYPLDFTFVCPTEITEFSDRIDEFKQLDAVILGMSTDSVHSHKAWLKDLGELKYPLLADMSHDISRDFGVLIPERGIALRGTFVIDPDGILRYALYHDLSVGRSVDEVVRVLHALQTGELCPASWRPGQKTLGATG</sequence>
<keyword evidence="1 7" id="KW-0575">Peroxidase</keyword>
<organism evidence="7 8">
    <name type="scientific">Candidatus Uhrbacteria bacterium CG_4_9_14_3_um_filter_36_7</name>
    <dbReference type="NCBI Taxonomy" id="1975033"/>
    <lineage>
        <taxon>Bacteria</taxon>
        <taxon>Candidatus Uhriibacteriota</taxon>
    </lineage>
</organism>
<comment type="caution">
    <text evidence="7">The sequence shown here is derived from an EMBL/GenBank/DDBJ whole genome shotgun (WGS) entry which is preliminary data.</text>
</comment>
<dbReference type="Pfam" id="PF00578">
    <property type="entry name" value="AhpC-TSA"/>
    <property type="match status" value="1"/>
</dbReference>
<reference evidence="8" key="1">
    <citation type="submission" date="2017-09" db="EMBL/GenBank/DDBJ databases">
        <title>Depth-based differentiation of microbial function through sediment-hosted aquifers and enrichment of novel symbionts in the deep terrestrial subsurface.</title>
        <authorList>
            <person name="Probst A.J."/>
            <person name="Ladd B."/>
            <person name="Jarett J.K."/>
            <person name="Geller-Mcgrath D.E."/>
            <person name="Sieber C.M.K."/>
            <person name="Emerson J.B."/>
            <person name="Anantharaman K."/>
            <person name="Thomas B.C."/>
            <person name="Malmstrom R."/>
            <person name="Stieglmeier M."/>
            <person name="Klingl A."/>
            <person name="Woyke T."/>
            <person name="Ryan C.M."/>
            <person name="Banfield J.F."/>
        </authorList>
    </citation>
    <scope>NUCLEOTIDE SEQUENCE [LARGE SCALE GENOMIC DNA]</scope>
</reference>
<dbReference type="PIRSF" id="PIRSF000239">
    <property type="entry name" value="AHPC"/>
    <property type="match status" value="1"/>
</dbReference>
<evidence type="ECO:0000256" key="2">
    <source>
        <dbReference type="ARBA" id="ARBA00022862"/>
    </source>
</evidence>